<dbReference type="SUPFAM" id="SSF50486">
    <property type="entry name" value="FMT C-terminal domain-like"/>
    <property type="match status" value="1"/>
</dbReference>
<dbReference type="InterPro" id="IPR002376">
    <property type="entry name" value="Formyl_transf_N"/>
</dbReference>
<dbReference type="GO" id="GO:0004479">
    <property type="term" value="F:methionyl-tRNA formyltransferase activity"/>
    <property type="evidence" value="ECO:0007669"/>
    <property type="project" value="UniProtKB-EC"/>
</dbReference>
<dbReference type="PANTHER" id="PTHR11138:SF5">
    <property type="entry name" value="METHIONYL-TRNA FORMYLTRANSFERASE, MITOCHONDRIAL"/>
    <property type="match status" value="1"/>
</dbReference>
<dbReference type="Gene3D" id="3.40.50.12230">
    <property type="match status" value="1"/>
</dbReference>
<evidence type="ECO:0000256" key="3">
    <source>
        <dbReference type="ARBA" id="ARBA00022679"/>
    </source>
</evidence>
<dbReference type="EMBL" id="CAFBQU010000037">
    <property type="protein sequence ID" value="CAB5066710.1"/>
    <property type="molecule type" value="Genomic_DNA"/>
</dbReference>
<name>A0A6J7UL79_9ZZZZ</name>
<evidence type="ECO:0000259" key="5">
    <source>
        <dbReference type="Pfam" id="PF00551"/>
    </source>
</evidence>
<reference evidence="7" key="1">
    <citation type="submission" date="2020-05" db="EMBL/GenBank/DDBJ databases">
        <authorList>
            <person name="Chiriac C."/>
            <person name="Salcher M."/>
            <person name="Ghai R."/>
            <person name="Kavagutti S V."/>
        </authorList>
    </citation>
    <scope>NUCLEOTIDE SEQUENCE</scope>
</reference>
<feature type="domain" description="Formyl transferase C-terminal" evidence="6">
    <location>
        <begin position="179"/>
        <end position="278"/>
    </location>
</feature>
<dbReference type="InterPro" id="IPR011034">
    <property type="entry name" value="Formyl_transferase-like_C_sf"/>
</dbReference>
<keyword evidence="3" id="KW-0808">Transferase</keyword>
<keyword evidence="4" id="KW-0648">Protein biosynthesis</keyword>
<dbReference type="PANTHER" id="PTHR11138">
    <property type="entry name" value="METHIONYL-TRNA FORMYLTRANSFERASE"/>
    <property type="match status" value="1"/>
</dbReference>
<comment type="similarity">
    <text evidence="1">Belongs to the Fmt family.</text>
</comment>
<feature type="domain" description="Formyl transferase N-terminal" evidence="5">
    <location>
        <begin position="8"/>
        <end position="158"/>
    </location>
</feature>
<evidence type="ECO:0000256" key="1">
    <source>
        <dbReference type="ARBA" id="ARBA00010699"/>
    </source>
</evidence>
<dbReference type="CDD" id="cd08646">
    <property type="entry name" value="FMT_core_Met-tRNA-FMT_N"/>
    <property type="match status" value="1"/>
</dbReference>
<dbReference type="Pfam" id="PF00551">
    <property type="entry name" value="Formyl_trans_N"/>
    <property type="match status" value="1"/>
</dbReference>
<dbReference type="InterPro" id="IPR036477">
    <property type="entry name" value="Formyl_transf_N_sf"/>
</dbReference>
<gene>
    <name evidence="7" type="ORF">UFOPK4347_01261</name>
</gene>
<dbReference type="SUPFAM" id="SSF53328">
    <property type="entry name" value="Formyltransferase"/>
    <property type="match status" value="1"/>
</dbReference>
<evidence type="ECO:0000313" key="7">
    <source>
        <dbReference type="EMBL" id="CAB5066710.1"/>
    </source>
</evidence>
<dbReference type="GO" id="GO:0005829">
    <property type="term" value="C:cytosol"/>
    <property type="evidence" value="ECO:0007669"/>
    <property type="project" value="TreeGrafter"/>
</dbReference>
<dbReference type="InterPro" id="IPR044135">
    <property type="entry name" value="Met-tRNA-FMT_C"/>
</dbReference>
<dbReference type="AlphaFoldDB" id="A0A6J7UL79"/>
<dbReference type="EC" id="2.1.2.9" evidence="2"/>
<dbReference type="Pfam" id="PF02911">
    <property type="entry name" value="Formyl_trans_C"/>
    <property type="match status" value="1"/>
</dbReference>
<dbReference type="CDD" id="cd08704">
    <property type="entry name" value="Met_tRNA_FMT_C"/>
    <property type="match status" value="1"/>
</dbReference>
<protein>
    <recommendedName>
        <fullName evidence="2">methionyl-tRNA formyltransferase</fullName>
        <ecNumber evidence="2">2.1.2.9</ecNumber>
    </recommendedName>
</protein>
<organism evidence="7">
    <name type="scientific">freshwater metagenome</name>
    <dbReference type="NCBI Taxonomy" id="449393"/>
    <lineage>
        <taxon>unclassified sequences</taxon>
        <taxon>metagenomes</taxon>
        <taxon>ecological metagenomes</taxon>
    </lineage>
</organism>
<dbReference type="InterPro" id="IPR005793">
    <property type="entry name" value="Formyl_trans_C"/>
</dbReference>
<evidence type="ECO:0000256" key="2">
    <source>
        <dbReference type="ARBA" id="ARBA00012261"/>
    </source>
</evidence>
<accession>A0A6J7UL79</accession>
<dbReference type="InterPro" id="IPR041711">
    <property type="entry name" value="Met-tRNA-FMT_N"/>
</dbReference>
<evidence type="ECO:0000256" key="4">
    <source>
        <dbReference type="ARBA" id="ARBA00022917"/>
    </source>
</evidence>
<proteinExistence type="inferred from homology"/>
<sequence>MLIENGIRVEAVVTRPDKRRGRGSETSPSPVKATAARFNIPCFDAIDTVVAELNNQESLAGVTGVVVAYGRILKEPVISLIPLVNLHFSLLPRWRGAAPVERAIFSGDAKTGSSIMQIEEGLDTGGVYAVEEVEILSHESADELRSRLGVVGARQLVQLLRHGFPQPIVQVGEPVHAEKISPVELQIHWSQPAINAHRQVRVGGAFTYFRNSRVKVLDACVYNTAAENAAESGFSAGEIVQLRKDGVVVQTDDGQLLISHVQAESKKPMLARDWANGLRVSTGDYFEFVTSSPHKDVS</sequence>
<evidence type="ECO:0000259" key="6">
    <source>
        <dbReference type="Pfam" id="PF02911"/>
    </source>
</evidence>